<evidence type="ECO:0000313" key="1">
    <source>
        <dbReference type="EMBL" id="GIH20736.1"/>
    </source>
</evidence>
<dbReference type="EMBL" id="BONZ01000104">
    <property type="protein sequence ID" value="GIH20736.1"/>
    <property type="molecule type" value="Genomic_DNA"/>
</dbReference>
<comment type="caution">
    <text evidence="1">The sequence shown here is derived from an EMBL/GenBank/DDBJ whole genome shotgun (WGS) entry which is preliminary data.</text>
</comment>
<organism evidence="1 2">
    <name type="scientific">Rugosimonospora africana</name>
    <dbReference type="NCBI Taxonomy" id="556532"/>
    <lineage>
        <taxon>Bacteria</taxon>
        <taxon>Bacillati</taxon>
        <taxon>Actinomycetota</taxon>
        <taxon>Actinomycetes</taxon>
        <taxon>Micromonosporales</taxon>
        <taxon>Micromonosporaceae</taxon>
        <taxon>Rugosimonospora</taxon>
    </lineage>
</organism>
<proteinExistence type="predicted"/>
<evidence type="ECO:0008006" key="3">
    <source>
        <dbReference type="Google" id="ProtNLM"/>
    </source>
</evidence>
<reference evidence="1" key="1">
    <citation type="submission" date="2021-01" db="EMBL/GenBank/DDBJ databases">
        <title>Whole genome shotgun sequence of Rugosimonospora africana NBRC 104875.</title>
        <authorList>
            <person name="Komaki H."/>
            <person name="Tamura T."/>
        </authorList>
    </citation>
    <scope>NUCLEOTIDE SEQUENCE</scope>
    <source>
        <strain evidence="1">NBRC 104875</strain>
    </source>
</reference>
<dbReference type="Pfam" id="PF05120">
    <property type="entry name" value="GvpG"/>
    <property type="match status" value="1"/>
</dbReference>
<dbReference type="Proteomes" id="UP000642748">
    <property type="component" value="Unassembled WGS sequence"/>
</dbReference>
<dbReference type="InterPro" id="IPR007804">
    <property type="entry name" value="GvpG"/>
</dbReference>
<sequence>MGLLLSVLTAPYAPVRVLTSLGRVMRQEVLRELYSPAAVRRRIEAVDAAAAAGELSEAERVEAQRKVIESVIVRPDARGGSAG</sequence>
<protein>
    <recommendedName>
        <fullName evidence="3">Gas vesicle protein G</fullName>
    </recommendedName>
</protein>
<dbReference type="AlphaFoldDB" id="A0A8J3R653"/>
<name>A0A8J3R653_9ACTN</name>
<accession>A0A8J3R653</accession>
<dbReference type="RefSeq" id="WP_203924158.1">
    <property type="nucleotide sequence ID" value="NZ_BONZ01000104.1"/>
</dbReference>
<evidence type="ECO:0000313" key="2">
    <source>
        <dbReference type="Proteomes" id="UP000642748"/>
    </source>
</evidence>
<keyword evidence="2" id="KW-1185">Reference proteome</keyword>
<gene>
    <name evidence="1" type="ORF">Raf01_89080</name>
</gene>